<evidence type="ECO:0000259" key="4">
    <source>
        <dbReference type="PROSITE" id="PS51841"/>
    </source>
</evidence>
<dbReference type="InterPro" id="IPR036415">
    <property type="entry name" value="Lamin_tail_dom_sf"/>
</dbReference>
<feature type="transmembrane region" description="Helical" evidence="2">
    <location>
        <begin position="364"/>
        <end position="384"/>
    </location>
</feature>
<evidence type="ECO:0000256" key="1">
    <source>
        <dbReference type="SAM" id="MobiDB-lite"/>
    </source>
</evidence>
<keyword evidence="2" id="KW-0472">Membrane</keyword>
<dbReference type="EMBL" id="PEUA01000045">
    <property type="protein sequence ID" value="PIV42516.1"/>
    <property type="molecule type" value="Genomic_DNA"/>
</dbReference>
<comment type="caution">
    <text evidence="5">The sequence shown here is derived from an EMBL/GenBank/DDBJ whole genome shotgun (WGS) entry which is preliminary data.</text>
</comment>
<evidence type="ECO:0000313" key="6">
    <source>
        <dbReference type="Proteomes" id="UP000230304"/>
    </source>
</evidence>
<dbReference type="Proteomes" id="UP000230304">
    <property type="component" value="Unassembled WGS sequence"/>
</dbReference>
<dbReference type="PROSITE" id="PS51841">
    <property type="entry name" value="LTD"/>
    <property type="match status" value="2"/>
</dbReference>
<dbReference type="AlphaFoldDB" id="A0A2M7D7R1"/>
<keyword evidence="3" id="KW-0732">Signal</keyword>
<proteinExistence type="predicted"/>
<dbReference type="SUPFAM" id="SSF74853">
    <property type="entry name" value="Lamin A/C globular tail domain"/>
    <property type="match status" value="2"/>
</dbReference>
<protein>
    <recommendedName>
        <fullName evidence="4">LTD domain-containing protein</fullName>
    </recommendedName>
</protein>
<feature type="chain" id="PRO_5014604546" description="LTD domain-containing protein" evidence="3">
    <location>
        <begin position="23"/>
        <end position="392"/>
    </location>
</feature>
<evidence type="ECO:0000256" key="3">
    <source>
        <dbReference type="SAM" id="SignalP"/>
    </source>
</evidence>
<organism evidence="5 6">
    <name type="scientific">Candidatus Nealsonbacteria bacterium CG02_land_8_20_14_3_00_40_11</name>
    <dbReference type="NCBI Taxonomy" id="1974700"/>
    <lineage>
        <taxon>Bacteria</taxon>
        <taxon>Candidatus Nealsoniibacteriota</taxon>
    </lineage>
</organism>
<feature type="domain" description="LTD" evidence="4">
    <location>
        <begin position="180"/>
        <end position="292"/>
    </location>
</feature>
<gene>
    <name evidence="5" type="ORF">COS26_01940</name>
</gene>
<evidence type="ECO:0000256" key="2">
    <source>
        <dbReference type="SAM" id="Phobius"/>
    </source>
</evidence>
<dbReference type="InterPro" id="IPR001322">
    <property type="entry name" value="Lamin_tail_dom"/>
</dbReference>
<feature type="domain" description="LTD" evidence="4">
    <location>
        <begin position="16"/>
        <end position="155"/>
    </location>
</feature>
<sequence length="392" mass="42979">MTNLSRAVVLLFLFLPVLPIQAASPLDIMINEISWMGEEKNGNDEWLELYNSTNLPISLDGWSLKAADGTPEIKLSGEISANGFYLLERTDDDSVPGIPADQIYKGALENNGENLELYDDKGNLVDFLDCSSKWSAGDNITKQTMERIDSKNWQNSKNAGGTPKAKNGIINTAESGSQSSSTPTQEKSKSLAYPSGIVINEILPSPEGKDSEEEWLEIFNQNDLETSLADWKISDITGVVKTYTFPEETKIPAKEFLVLTRPVSKITLNNEGDGLKLIRPDGKTVDSVEYVKAPKGQSFNRTAEGWVWSDILTPGSLNEDSETEPGVGTIKTDETNPEFQVKEGLAAVSQSFEKSQRQKIPNSFPPYLIAASLAVFSGAVIFSLKRLISSKN</sequence>
<keyword evidence="2" id="KW-0812">Transmembrane</keyword>
<keyword evidence="2" id="KW-1133">Transmembrane helix</keyword>
<evidence type="ECO:0000313" key="5">
    <source>
        <dbReference type="EMBL" id="PIV42516.1"/>
    </source>
</evidence>
<feature type="signal peptide" evidence="3">
    <location>
        <begin position="1"/>
        <end position="22"/>
    </location>
</feature>
<reference evidence="6" key="1">
    <citation type="submission" date="2017-09" db="EMBL/GenBank/DDBJ databases">
        <title>Depth-based differentiation of microbial function through sediment-hosted aquifers and enrichment of novel symbionts in the deep terrestrial subsurface.</title>
        <authorList>
            <person name="Probst A.J."/>
            <person name="Ladd B."/>
            <person name="Jarett J.K."/>
            <person name="Geller-Mcgrath D.E."/>
            <person name="Sieber C.M.K."/>
            <person name="Emerson J.B."/>
            <person name="Anantharaman K."/>
            <person name="Thomas B.C."/>
            <person name="Malmstrom R."/>
            <person name="Stieglmeier M."/>
            <person name="Klingl A."/>
            <person name="Woyke T."/>
            <person name="Ryan C.M."/>
            <person name="Banfield J.F."/>
        </authorList>
    </citation>
    <scope>NUCLEOTIDE SEQUENCE [LARGE SCALE GENOMIC DNA]</scope>
</reference>
<feature type="region of interest" description="Disordered" evidence="1">
    <location>
        <begin position="145"/>
        <end position="190"/>
    </location>
</feature>
<name>A0A2M7D7R1_9BACT</name>
<feature type="compositionally biased region" description="Polar residues" evidence="1">
    <location>
        <begin position="169"/>
        <end position="185"/>
    </location>
</feature>
<accession>A0A2M7D7R1</accession>
<dbReference type="Gene3D" id="2.60.40.1260">
    <property type="entry name" value="Lamin Tail domain"/>
    <property type="match status" value="1"/>
</dbReference>
<dbReference type="Pfam" id="PF00932">
    <property type="entry name" value="LTD"/>
    <property type="match status" value="2"/>
</dbReference>